<dbReference type="Proteomes" id="UP000095564">
    <property type="component" value="Unassembled WGS sequence"/>
</dbReference>
<accession>A0A174JX63</accession>
<evidence type="ECO:0000313" key="2">
    <source>
        <dbReference type="EMBL" id="CUP01785.1"/>
    </source>
</evidence>
<feature type="transmembrane region" description="Helical" evidence="1">
    <location>
        <begin position="21"/>
        <end position="40"/>
    </location>
</feature>
<keyword evidence="1" id="KW-0472">Membrane</keyword>
<name>A0A174JX63_ANAHA</name>
<dbReference type="InterPro" id="IPR025699">
    <property type="entry name" value="ABC2_memb-like"/>
</dbReference>
<dbReference type="AlphaFoldDB" id="A0A174JX63"/>
<keyword evidence="1" id="KW-0812">Transmembrane</keyword>
<evidence type="ECO:0008006" key="4">
    <source>
        <dbReference type="Google" id="ProtNLM"/>
    </source>
</evidence>
<dbReference type="Pfam" id="PF13346">
    <property type="entry name" value="ABC2_membrane_5"/>
    <property type="match status" value="1"/>
</dbReference>
<dbReference type="EMBL" id="CZAU01000002">
    <property type="protein sequence ID" value="CUP01785.1"/>
    <property type="molecule type" value="Genomic_DNA"/>
</dbReference>
<evidence type="ECO:0000256" key="1">
    <source>
        <dbReference type="SAM" id="Phobius"/>
    </source>
</evidence>
<feature type="transmembrane region" description="Helical" evidence="1">
    <location>
        <begin position="82"/>
        <end position="105"/>
    </location>
</feature>
<dbReference type="RefSeq" id="WP_044920959.1">
    <property type="nucleotide sequence ID" value="NZ_BAABYN010000001.1"/>
</dbReference>
<feature type="transmembrane region" description="Helical" evidence="1">
    <location>
        <begin position="117"/>
        <end position="140"/>
    </location>
</feature>
<reference evidence="2 3" key="1">
    <citation type="submission" date="2015-09" db="EMBL/GenBank/DDBJ databases">
        <authorList>
            <consortium name="Pathogen Informatics"/>
        </authorList>
    </citation>
    <scope>NUCLEOTIDE SEQUENCE [LARGE SCALE GENOMIC DNA]</scope>
    <source>
        <strain evidence="2 3">2789STDY5834908</strain>
    </source>
</reference>
<protein>
    <recommendedName>
        <fullName evidence="4">ABC-2 transporter permease</fullName>
    </recommendedName>
</protein>
<proteinExistence type="predicted"/>
<evidence type="ECO:0000313" key="3">
    <source>
        <dbReference type="Proteomes" id="UP000095564"/>
    </source>
</evidence>
<feature type="transmembrane region" description="Helical" evidence="1">
    <location>
        <begin position="149"/>
        <end position="169"/>
    </location>
</feature>
<gene>
    <name evidence="2" type="ORF">ERS852520_00424</name>
</gene>
<sequence length="219" mass="24771">MKGLWTKDIRLISSQQKNLAVIWLVAAGILIATDQISFAITYTSVITIMTAISTISYDTFDNGNAFLFTLPFSRKEYTREKYLFSLFWGMITVIGGILLVVIVTAAKGTLLMRSEEIVMTVLLNIPMLLIFQSMALPFLLKYEAEKGRIALAAMIGGIVFVVIFFFKMFETAGIELIDIVMNQMYLKNITLWASIYIISIVIWFLSLKIAEGIMLKKEF</sequence>
<feature type="transmembrane region" description="Helical" evidence="1">
    <location>
        <begin position="189"/>
        <end position="207"/>
    </location>
</feature>
<dbReference type="OrthoDB" id="2313863at2"/>
<keyword evidence="1" id="KW-1133">Transmembrane helix</keyword>
<organism evidence="2 3">
    <name type="scientific">Anaerostipes hadrus</name>
    <dbReference type="NCBI Taxonomy" id="649756"/>
    <lineage>
        <taxon>Bacteria</taxon>
        <taxon>Bacillati</taxon>
        <taxon>Bacillota</taxon>
        <taxon>Clostridia</taxon>
        <taxon>Lachnospirales</taxon>
        <taxon>Lachnospiraceae</taxon>
        <taxon>Anaerostipes</taxon>
    </lineage>
</organism>